<dbReference type="SUPFAM" id="SSF53474">
    <property type="entry name" value="alpha/beta-Hydrolases"/>
    <property type="match status" value="1"/>
</dbReference>
<dbReference type="EMBL" id="BAAAYK010000038">
    <property type="protein sequence ID" value="GAA3362496.1"/>
    <property type="molecule type" value="Genomic_DNA"/>
</dbReference>
<sequence>MGRSARLALFGHTNPFLGLVFLVRSGVARGSVVVIRRTTTKPDRVVFRTGGMQIQQRPGDPAGRRGPRPSVRVLRSRVDEPRTVVLALHGGRATSDDPVRTHQLAYRRMLAVARSVRRAAAGSAVQVWLLRYRVRGWNEPRLDALADARWALRQVEEQHPGARVLLVGHSLGGRVALRLAGEQRVRGVCALAPWVEPGEPVEQLAGRVVLIAHGDADRVTSPAESAEFARRALQLPRPPSLTYVRVPGAGHAMLRRWTEWEALTRRFARALIVEEELR</sequence>
<proteinExistence type="predicted"/>
<comment type="caution">
    <text evidence="2">The sequence shown here is derived from an EMBL/GenBank/DDBJ whole genome shotgun (WGS) entry which is preliminary data.</text>
</comment>
<evidence type="ECO:0000313" key="2">
    <source>
        <dbReference type="EMBL" id="GAA3362496.1"/>
    </source>
</evidence>
<dbReference type="Pfam" id="PF12697">
    <property type="entry name" value="Abhydrolase_6"/>
    <property type="match status" value="1"/>
</dbReference>
<dbReference type="InterPro" id="IPR000073">
    <property type="entry name" value="AB_hydrolase_1"/>
</dbReference>
<name>A0ABP6RX74_9PSEU</name>
<gene>
    <name evidence="2" type="ORF">GCM10020366_50660</name>
</gene>
<protein>
    <recommendedName>
        <fullName evidence="1">AB hydrolase-1 domain-containing protein</fullName>
    </recommendedName>
</protein>
<organism evidence="2 3">
    <name type="scientific">Saccharopolyspora gregorii</name>
    <dbReference type="NCBI Taxonomy" id="33914"/>
    <lineage>
        <taxon>Bacteria</taxon>
        <taxon>Bacillati</taxon>
        <taxon>Actinomycetota</taxon>
        <taxon>Actinomycetes</taxon>
        <taxon>Pseudonocardiales</taxon>
        <taxon>Pseudonocardiaceae</taxon>
        <taxon>Saccharopolyspora</taxon>
    </lineage>
</organism>
<keyword evidence="3" id="KW-1185">Reference proteome</keyword>
<reference evidence="3" key="1">
    <citation type="journal article" date="2019" name="Int. J. Syst. Evol. Microbiol.">
        <title>The Global Catalogue of Microorganisms (GCM) 10K type strain sequencing project: providing services to taxonomists for standard genome sequencing and annotation.</title>
        <authorList>
            <consortium name="The Broad Institute Genomics Platform"/>
            <consortium name="The Broad Institute Genome Sequencing Center for Infectious Disease"/>
            <person name="Wu L."/>
            <person name="Ma J."/>
        </authorList>
    </citation>
    <scope>NUCLEOTIDE SEQUENCE [LARGE SCALE GENOMIC DNA]</scope>
    <source>
        <strain evidence="3">JCM 9687</strain>
    </source>
</reference>
<evidence type="ECO:0000313" key="3">
    <source>
        <dbReference type="Proteomes" id="UP001500483"/>
    </source>
</evidence>
<dbReference type="Proteomes" id="UP001500483">
    <property type="component" value="Unassembled WGS sequence"/>
</dbReference>
<dbReference type="Gene3D" id="3.40.50.1820">
    <property type="entry name" value="alpha/beta hydrolase"/>
    <property type="match status" value="1"/>
</dbReference>
<dbReference type="InterPro" id="IPR029058">
    <property type="entry name" value="AB_hydrolase_fold"/>
</dbReference>
<accession>A0ABP6RX74</accession>
<evidence type="ECO:0000259" key="1">
    <source>
        <dbReference type="Pfam" id="PF12697"/>
    </source>
</evidence>
<feature type="domain" description="AB hydrolase-1" evidence="1">
    <location>
        <begin position="85"/>
        <end position="199"/>
    </location>
</feature>